<evidence type="ECO:0000313" key="1">
    <source>
        <dbReference type="EMBL" id="SHN83111.1"/>
    </source>
</evidence>
<reference evidence="2" key="1">
    <citation type="submission" date="2016-11" db="EMBL/GenBank/DDBJ databases">
        <authorList>
            <person name="Varghese N."/>
            <person name="Submissions S."/>
        </authorList>
    </citation>
    <scope>NUCLEOTIDE SEQUENCE [LARGE SCALE GENOMIC DNA]</scope>
    <source>
        <strain evidence="2">GAS401</strain>
    </source>
</reference>
<dbReference type="RefSeq" id="WP_072822520.1">
    <property type="nucleotide sequence ID" value="NZ_LT670849.1"/>
</dbReference>
<dbReference type="OrthoDB" id="8128823at2"/>
<protein>
    <submittedName>
        <fullName evidence="1">Uncharacterized protein</fullName>
    </submittedName>
</protein>
<accession>A0A1M7UJB8</accession>
<name>A0A1M7UJB8_9BRAD</name>
<gene>
    <name evidence="1" type="ORF">SAMN05444170_5403</name>
</gene>
<dbReference type="AlphaFoldDB" id="A0A1M7UJB8"/>
<dbReference type="Proteomes" id="UP000184096">
    <property type="component" value="Chromosome I"/>
</dbReference>
<dbReference type="EMBL" id="LT670849">
    <property type="protein sequence ID" value="SHN83111.1"/>
    <property type="molecule type" value="Genomic_DNA"/>
</dbReference>
<keyword evidence="2" id="KW-1185">Reference proteome</keyword>
<organism evidence="1 2">
    <name type="scientific">Bradyrhizobium erythrophlei</name>
    <dbReference type="NCBI Taxonomy" id="1437360"/>
    <lineage>
        <taxon>Bacteria</taxon>
        <taxon>Pseudomonadati</taxon>
        <taxon>Pseudomonadota</taxon>
        <taxon>Alphaproteobacteria</taxon>
        <taxon>Hyphomicrobiales</taxon>
        <taxon>Nitrobacteraceae</taxon>
        <taxon>Bradyrhizobium</taxon>
    </lineage>
</organism>
<proteinExistence type="predicted"/>
<sequence>MTWFLNKSPTLYERLTEEKKRLETAAGQVGPGSVRDRLLEKLRQLDTAAHINEWLSSPGLRAPT</sequence>
<evidence type="ECO:0000313" key="2">
    <source>
        <dbReference type="Proteomes" id="UP000184096"/>
    </source>
</evidence>